<sequence>MPPDSPALQVLARWAAGVTVLPPEVEQAARRHLLDGLGCLVLALRRNEVPSALTVARALGGPGEATLFGAPGRTGAAAAAFGNAVAVHALDFDDTHDGALVHPTAVVLPVALAVAEQTAAGAADLLAAYAIGLELACRLGLAAPHGFHGRGLHATSVCGAVAGAAVAARLEGLGAQGIGHAMGIAASGSGGLLEFLHTGSSVKQVHPGFAAHTAVVAARLAGAGMTGPAGALDGRSGLFAALAGRGPDPEALLGQLSERWEATRIELKPYPACRLSHSAIGAANALRGQADPADIETIEVDMHPDAEAIVCSPKPPATPYEAKFSVRWCIAAMLIDGELTIDTFDRPQRMDIASLLPRISHRVVDCAQPAAAAQSRLTARLRNGRMLIVTGQPGGQPVAKVAELSWQPTVPELVQAVQGSVR</sequence>
<dbReference type="InterPro" id="IPR045336">
    <property type="entry name" value="MmgE_PrpD_N"/>
</dbReference>
<proteinExistence type="inferred from homology"/>
<comment type="similarity">
    <text evidence="1">Belongs to the PrpD family.</text>
</comment>
<evidence type="ECO:0000259" key="2">
    <source>
        <dbReference type="Pfam" id="PF03972"/>
    </source>
</evidence>
<dbReference type="GO" id="GO:0016829">
    <property type="term" value="F:lyase activity"/>
    <property type="evidence" value="ECO:0007669"/>
    <property type="project" value="InterPro"/>
</dbReference>
<feature type="domain" description="MmgE/PrpD C-terminal" evidence="3">
    <location>
        <begin position="270"/>
        <end position="363"/>
    </location>
</feature>
<dbReference type="InterPro" id="IPR042183">
    <property type="entry name" value="MmgE/PrpD_sf_1"/>
</dbReference>
<dbReference type="SUPFAM" id="SSF103378">
    <property type="entry name" value="2-methylcitrate dehydratase PrpD"/>
    <property type="match status" value="1"/>
</dbReference>
<dbReference type="Pfam" id="PF19305">
    <property type="entry name" value="MmgE_PrpD_C"/>
    <property type="match status" value="1"/>
</dbReference>
<name>A0A8J3VCB5_9ACTN</name>
<dbReference type="Proteomes" id="UP000612899">
    <property type="component" value="Unassembled WGS sequence"/>
</dbReference>
<protein>
    <submittedName>
        <fullName evidence="4">MmgE/Prp family protein</fullName>
    </submittedName>
</protein>
<comment type="caution">
    <text evidence="4">The sequence shown here is derived from an EMBL/GenBank/DDBJ whole genome shotgun (WGS) entry which is preliminary data.</text>
</comment>
<dbReference type="RefSeq" id="WP_203906340.1">
    <property type="nucleotide sequence ID" value="NZ_BONY01000002.1"/>
</dbReference>
<dbReference type="InterPro" id="IPR005656">
    <property type="entry name" value="MmgE_PrpD"/>
</dbReference>
<dbReference type="AlphaFoldDB" id="A0A8J3VCB5"/>
<dbReference type="Gene3D" id="3.30.1330.120">
    <property type="entry name" value="2-methylcitrate dehydratase PrpD"/>
    <property type="match status" value="1"/>
</dbReference>
<gene>
    <name evidence="4" type="ORF">Rhe02_04610</name>
</gene>
<evidence type="ECO:0000259" key="3">
    <source>
        <dbReference type="Pfam" id="PF19305"/>
    </source>
</evidence>
<dbReference type="Gene3D" id="1.10.4100.10">
    <property type="entry name" value="2-methylcitrate dehydratase PrpD"/>
    <property type="match status" value="1"/>
</dbReference>
<dbReference type="EMBL" id="BONY01000002">
    <property type="protein sequence ID" value="GIH02394.1"/>
    <property type="molecule type" value="Genomic_DNA"/>
</dbReference>
<dbReference type="PANTHER" id="PTHR16943">
    <property type="entry name" value="2-METHYLCITRATE DEHYDRATASE-RELATED"/>
    <property type="match status" value="1"/>
</dbReference>
<evidence type="ECO:0000313" key="4">
    <source>
        <dbReference type="EMBL" id="GIH02394.1"/>
    </source>
</evidence>
<dbReference type="InterPro" id="IPR045337">
    <property type="entry name" value="MmgE_PrpD_C"/>
</dbReference>
<evidence type="ECO:0000313" key="5">
    <source>
        <dbReference type="Proteomes" id="UP000612899"/>
    </source>
</evidence>
<reference evidence="4" key="1">
    <citation type="submission" date="2021-01" db="EMBL/GenBank/DDBJ databases">
        <title>Whole genome shotgun sequence of Rhizocola hellebori NBRC 109834.</title>
        <authorList>
            <person name="Komaki H."/>
            <person name="Tamura T."/>
        </authorList>
    </citation>
    <scope>NUCLEOTIDE SEQUENCE</scope>
    <source>
        <strain evidence="4">NBRC 109834</strain>
    </source>
</reference>
<organism evidence="4 5">
    <name type="scientific">Rhizocola hellebori</name>
    <dbReference type="NCBI Taxonomy" id="1392758"/>
    <lineage>
        <taxon>Bacteria</taxon>
        <taxon>Bacillati</taxon>
        <taxon>Actinomycetota</taxon>
        <taxon>Actinomycetes</taxon>
        <taxon>Micromonosporales</taxon>
        <taxon>Micromonosporaceae</taxon>
        <taxon>Rhizocola</taxon>
    </lineage>
</organism>
<keyword evidence="5" id="KW-1185">Reference proteome</keyword>
<dbReference type="PANTHER" id="PTHR16943:SF8">
    <property type="entry name" value="2-METHYLCITRATE DEHYDRATASE"/>
    <property type="match status" value="1"/>
</dbReference>
<dbReference type="InterPro" id="IPR036148">
    <property type="entry name" value="MmgE/PrpD_sf"/>
</dbReference>
<dbReference type="Pfam" id="PF03972">
    <property type="entry name" value="MmgE_PrpD_N"/>
    <property type="match status" value="1"/>
</dbReference>
<accession>A0A8J3VCB5</accession>
<feature type="domain" description="MmgE/PrpD N-terminal" evidence="2">
    <location>
        <begin position="11"/>
        <end position="245"/>
    </location>
</feature>
<evidence type="ECO:0000256" key="1">
    <source>
        <dbReference type="ARBA" id="ARBA00006174"/>
    </source>
</evidence>
<dbReference type="InterPro" id="IPR042188">
    <property type="entry name" value="MmgE/PrpD_sf_2"/>
</dbReference>